<evidence type="ECO:0000256" key="2">
    <source>
        <dbReference type="SAM" id="Phobius"/>
    </source>
</evidence>
<organism evidence="4 5">
    <name type="scientific">Romanomermis culicivorax</name>
    <name type="common">Nematode worm</name>
    <dbReference type="NCBI Taxonomy" id="13658"/>
    <lineage>
        <taxon>Eukaryota</taxon>
        <taxon>Metazoa</taxon>
        <taxon>Ecdysozoa</taxon>
        <taxon>Nematoda</taxon>
        <taxon>Enoplea</taxon>
        <taxon>Dorylaimia</taxon>
        <taxon>Mermithida</taxon>
        <taxon>Mermithoidea</taxon>
        <taxon>Mermithidae</taxon>
        <taxon>Romanomermis</taxon>
    </lineage>
</organism>
<keyword evidence="4" id="KW-1185">Reference proteome</keyword>
<feature type="signal peptide" evidence="3">
    <location>
        <begin position="1"/>
        <end position="22"/>
    </location>
</feature>
<proteinExistence type="predicted"/>
<feature type="chain" id="PRO_5036780373" evidence="3">
    <location>
        <begin position="23"/>
        <end position="628"/>
    </location>
</feature>
<name>A0A915HJH3_ROMCU</name>
<keyword evidence="2" id="KW-1133">Transmembrane helix</keyword>
<keyword evidence="2" id="KW-0472">Membrane</keyword>
<feature type="compositionally biased region" description="Low complexity" evidence="1">
    <location>
        <begin position="554"/>
        <end position="568"/>
    </location>
</feature>
<dbReference type="AlphaFoldDB" id="A0A915HJH3"/>
<evidence type="ECO:0000313" key="4">
    <source>
        <dbReference type="Proteomes" id="UP000887565"/>
    </source>
</evidence>
<evidence type="ECO:0000256" key="1">
    <source>
        <dbReference type="SAM" id="MobiDB-lite"/>
    </source>
</evidence>
<feature type="region of interest" description="Disordered" evidence="1">
    <location>
        <begin position="545"/>
        <end position="582"/>
    </location>
</feature>
<accession>A0A915HJH3</accession>
<evidence type="ECO:0000256" key="3">
    <source>
        <dbReference type="SAM" id="SignalP"/>
    </source>
</evidence>
<dbReference type="Proteomes" id="UP000887565">
    <property type="component" value="Unplaced"/>
</dbReference>
<evidence type="ECO:0000313" key="5">
    <source>
        <dbReference type="WBParaSite" id="nRc.2.0.1.t01804-RA"/>
    </source>
</evidence>
<sequence>MGARSRLYIIVISVCLTVNLTTEQLVSTIRHPRPKYLEHDFLCNSGSPYACVCYVADASLAAYPGCRILLGADRLPVVKLTVQLPPLTLASRDGVLQGFFQPAVIATLITRWCMNATQRCLGTTLPVKDGNVVALKLDFRKSLKAKSSGHRRKKMIEATIYYTVVKNRQSLLLTADNILETELILRVMRKALYRNPNLFGSATVLDHGEETLDSNGLVHFGHHRNNVVGGGSSTPPSLSHYMKDNIGFFIMIAGIIVIFTAVYVIAAIKVYRQRQKHIKHRQDLAKCELDAHTRNNGNLSNYGTLNNRSPVPSTGLGQYSPQICNYSPALSNKISIVTVPSQISKKSSRVTIDYPSAQASCNMRTTDDMQGPSTTASCEYGPLRVADTDAYEVEEMLYIFPPIEMSQKVDKTKTTSMLRDFFFEKPNKILRSLSMQFNRKMHPAPVANITLASKSPLMKATTITSYAINYKHVDQSESNRCATPPQSSIMVENSPAVVTNGECKFHDDIPQCSIGVDNTPCDNTPTATHTLAMSTTEEYLLQSSDLEERDGAESRASVSSLSSVSSATKSEHDNDDFLNPHMAYQPLTNSAWSINQTSSPARSMDLNDNRMTTTLMEFSHPETNNFFD</sequence>
<dbReference type="WBParaSite" id="nRc.2.0.1.t01804-RA">
    <property type="protein sequence ID" value="nRc.2.0.1.t01804-RA"/>
    <property type="gene ID" value="nRc.2.0.1.g01804"/>
</dbReference>
<reference evidence="5" key="1">
    <citation type="submission" date="2022-11" db="UniProtKB">
        <authorList>
            <consortium name="WormBaseParasite"/>
        </authorList>
    </citation>
    <scope>IDENTIFICATION</scope>
</reference>
<feature type="transmembrane region" description="Helical" evidence="2">
    <location>
        <begin position="246"/>
        <end position="271"/>
    </location>
</feature>
<keyword evidence="2" id="KW-0812">Transmembrane</keyword>
<keyword evidence="3" id="KW-0732">Signal</keyword>
<protein>
    <submittedName>
        <fullName evidence="5">Uncharacterized protein</fullName>
    </submittedName>
</protein>